<proteinExistence type="predicted"/>
<dbReference type="EMBL" id="JAVFHQ010000012">
    <property type="protein sequence ID" value="KAK4547124.1"/>
    <property type="molecule type" value="Genomic_DNA"/>
</dbReference>
<dbReference type="Proteomes" id="UP001324427">
    <property type="component" value="Unassembled WGS sequence"/>
</dbReference>
<evidence type="ECO:0000313" key="1">
    <source>
        <dbReference type="EMBL" id="KAK4547124.1"/>
    </source>
</evidence>
<dbReference type="AlphaFoldDB" id="A0AAV9JRG5"/>
<keyword evidence="2" id="KW-1185">Reference proteome</keyword>
<gene>
    <name evidence="1" type="ORF">LTR36_001345</name>
</gene>
<protein>
    <submittedName>
        <fullName evidence="1">Uncharacterized protein</fullName>
    </submittedName>
</protein>
<accession>A0AAV9JRG5</accession>
<comment type="caution">
    <text evidence="1">The sequence shown here is derived from an EMBL/GenBank/DDBJ whole genome shotgun (WGS) entry which is preliminary data.</text>
</comment>
<reference evidence="1 2" key="1">
    <citation type="submission" date="2021-11" db="EMBL/GenBank/DDBJ databases">
        <title>Black yeast isolated from Biological Soil Crust.</title>
        <authorList>
            <person name="Kurbessoian T."/>
        </authorList>
    </citation>
    <scope>NUCLEOTIDE SEQUENCE [LARGE SCALE GENOMIC DNA]</scope>
    <source>
        <strain evidence="1 2">CCFEE 5522</strain>
    </source>
</reference>
<organism evidence="1 2">
    <name type="scientific">Oleoguttula mirabilis</name>
    <dbReference type="NCBI Taxonomy" id="1507867"/>
    <lineage>
        <taxon>Eukaryota</taxon>
        <taxon>Fungi</taxon>
        <taxon>Dikarya</taxon>
        <taxon>Ascomycota</taxon>
        <taxon>Pezizomycotina</taxon>
        <taxon>Dothideomycetes</taxon>
        <taxon>Dothideomycetidae</taxon>
        <taxon>Mycosphaerellales</taxon>
        <taxon>Teratosphaeriaceae</taxon>
        <taxon>Oleoguttula</taxon>
    </lineage>
</organism>
<evidence type="ECO:0000313" key="2">
    <source>
        <dbReference type="Proteomes" id="UP001324427"/>
    </source>
</evidence>
<sequence>MALHSKLKRFLTLAGGRVQNEQYQATADVKPKSGAPSARGGIGNMLMLKGMWIWNTAQLIVDDAQIDRFISSASSINLSDVYLYVAPQWYDEKGPDIANFNTRMNASGLRVWALDGDVNYIDDPTAQETFMDGLQGLVDFNNRVDFDARFHGFQADIEPQDIPGHEGYFHNDIPESQLTAEEHTQRDTHMQNWLDVLTRASTFLRSYELSFGAAMVFWLHDYDGEPVTVPSQSSNGSITQPCIMDLIMPLVDEYVVMSYNTDPANAASRVSQQASFASAQAQQGAKMVRVLGAVETEQGVGGTVSYGDAPGKDSRGAVLEDMGTIENMLQQYPAFSASQTYAAV</sequence>
<name>A0AAV9JRG5_9PEZI</name>